<evidence type="ECO:0000313" key="1">
    <source>
        <dbReference type="EMBL" id="KAL1874366.1"/>
    </source>
</evidence>
<evidence type="ECO:0000313" key="2">
    <source>
        <dbReference type="Proteomes" id="UP001586593"/>
    </source>
</evidence>
<sequence>MAEIVRQCDPLDGLRDGIISDPEGCDFNSILFCAGLGLQTTRAVYGVDPNYQLTSASSLGSDLYRYWVVNGSTGDYIMQFDFSTFQLAEQINSGRA</sequence>
<dbReference type="EMBL" id="JAZHXJ010000108">
    <property type="protein sequence ID" value="KAL1874366.1"/>
    <property type="molecule type" value="Genomic_DNA"/>
</dbReference>
<keyword evidence="2" id="KW-1185">Reference proteome</keyword>
<accession>A0ABR3XEM1</accession>
<dbReference type="Proteomes" id="UP001586593">
    <property type="component" value="Unassembled WGS sequence"/>
</dbReference>
<protein>
    <submittedName>
        <fullName evidence="1">Uncharacterized protein</fullName>
    </submittedName>
</protein>
<proteinExistence type="predicted"/>
<gene>
    <name evidence="1" type="ORF">VTK73DRAFT_449</name>
</gene>
<comment type="caution">
    <text evidence="1">The sequence shown here is derived from an EMBL/GenBank/DDBJ whole genome shotgun (WGS) entry which is preliminary data.</text>
</comment>
<organism evidence="1 2">
    <name type="scientific">Phialemonium thermophilum</name>
    <dbReference type="NCBI Taxonomy" id="223376"/>
    <lineage>
        <taxon>Eukaryota</taxon>
        <taxon>Fungi</taxon>
        <taxon>Dikarya</taxon>
        <taxon>Ascomycota</taxon>
        <taxon>Pezizomycotina</taxon>
        <taxon>Sordariomycetes</taxon>
        <taxon>Sordariomycetidae</taxon>
        <taxon>Cephalothecales</taxon>
        <taxon>Cephalothecaceae</taxon>
        <taxon>Phialemonium</taxon>
    </lineage>
</organism>
<reference evidence="1 2" key="1">
    <citation type="journal article" date="2024" name="Commun. Biol.">
        <title>Comparative genomic analysis of thermophilic fungi reveals convergent evolutionary adaptations and gene losses.</title>
        <authorList>
            <person name="Steindorff A.S."/>
            <person name="Aguilar-Pontes M.V."/>
            <person name="Robinson A.J."/>
            <person name="Andreopoulos B."/>
            <person name="LaButti K."/>
            <person name="Kuo A."/>
            <person name="Mondo S."/>
            <person name="Riley R."/>
            <person name="Otillar R."/>
            <person name="Haridas S."/>
            <person name="Lipzen A."/>
            <person name="Grimwood J."/>
            <person name="Schmutz J."/>
            <person name="Clum A."/>
            <person name="Reid I.D."/>
            <person name="Moisan M.C."/>
            <person name="Butler G."/>
            <person name="Nguyen T.T.M."/>
            <person name="Dewar K."/>
            <person name="Conant G."/>
            <person name="Drula E."/>
            <person name="Henrissat B."/>
            <person name="Hansel C."/>
            <person name="Singer S."/>
            <person name="Hutchinson M.I."/>
            <person name="de Vries R.P."/>
            <person name="Natvig D.O."/>
            <person name="Powell A.J."/>
            <person name="Tsang A."/>
            <person name="Grigoriev I.V."/>
        </authorList>
    </citation>
    <scope>NUCLEOTIDE SEQUENCE [LARGE SCALE GENOMIC DNA]</scope>
    <source>
        <strain evidence="1 2">ATCC 24622</strain>
    </source>
</reference>
<name>A0ABR3XEM1_9PEZI</name>